<feature type="domain" description="Amidohydrolase-related" evidence="9">
    <location>
        <begin position="81"/>
        <end position="420"/>
    </location>
</feature>
<evidence type="ECO:0000313" key="11">
    <source>
        <dbReference type="Proteomes" id="UP000001732"/>
    </source>
</evidence>
<dbReference type="GO" id="GO:0005737">
    <property type="term" value="C:cytoplasm"/>
    <property type="evidence" value="ECO:0007669"/>
    <property type="project" value="UniProtKB-UniRule"/>
</dbReference>
<dbReference type="PANTHER" id="PTHR42752:SF1">
    <property type="entry name" value="IMIDAZOLONEPROPIONASE-RELATED"/>
    <property type="match status" value="1"/>
</dbReference>
<accession>B5Y9A6</accession>
<dbReference type="NCBIfam" id="TIGR01224">
    <property type="entry name" value="hutI"/>
    <property type="match status" value="1"/>
</dbReference>
<dbReference type="Proteomes" id="UP000001732">
    <property type="component" value="Chromosome"/>
</dbReference>
<dbReference type="EMBL" id="CP001145">
    <property type="protein sequence ID" value="ACI17785.1"/>
    <property type="molecule type" value="Genomic_DNA"/>
</dbReference>
<evidence type="ECO:0000256" key="5">
    <source>
        <dbReference type="ARBA" id="ARBA00022808"/>
    </source>
</evidence>
<dbReference type="AlphaFoldDB" id="B5Y9A6"/>
<evidence type="ECO:0000259" key="9">
    <source>
        <dbReference type="Pfam" id="PF01979"/>
    </source>
</evidence>
<proteinExistence type="predicted"/>
<dbReference type="GO" id="GO:0046872">
    <property type="term" value="F:metal ion binding"/>
    <property type="evidence" value="ECO:0007669"/>
    <property type="project" value="UniProtKB-KW"/>
</dbReference>
<evidence type="ECO:0000256" key="1">
    <source>
        <dbReference type="ARBA" id="ARBA00005023"/>
    </source>
</evidence>
<comment type="pathway">
    <text evidence="1">Amino-acid degradation.</text>
</comment>
<keyword evidence="6" id="KW-0862">Zinc</keyword>
<keyword evidence="4 10" id="KW-0378">Hydrolase</keyword>
<dbReference type="STRING" id="309798.COPRO5265_1035"/>
<dbReference type="SUPFAM" id="SSF51338">
    <property type="entry name" value="Composite domain of metallo-dependent hydrolases"/>
    <property type="match status" value="1"/>
</dbReference>
<dbReference type="SUPFAM" id="SSF51556">
    <property type="entry name" value="Metallo-dependent hydrolases"/>
    <property type="match status" value="1"/>
</dbReference>
<dbReference type="RefSeq" id="WP_012544437.1">
    <property type="nucleotide sequence ID" value="NC_011295.1"/>
</dbReference>
<dbReference type="GO" id="GO:0019556">
    <property type="term" value="P:L-histidine catabolic process to glutamate and formamide"/>
    <property type="evidence" value="ECO:0007669"/>
    <property type="project" value="UniProtKB-UniRule"/>
</dbReference>
<dbReference type="GO" id="GO:0050480">
    <property type="term" value="F:imidazolonepropionase activity"/>
    <property type="evidence" value="ECO:0007669"/>
    <property type="project" value="UniProtKB-UniRule"/>
</dbReference>
<evidence type="ECO:0000256" key="4">
    <source>
        <dbReference type="ARBA" id="ARBA00022801"/>
    </source>
</evidence>
<dbReference type="InterPro" id="IPR006680">
    <property type="entry name" value="Amidohydro-rel"/>
</dbReference>
<dbReference type="InterPro" id="IPR032466">
    <property type="entry name" value="Metal_Hydrolase"/>
</dbReference>
<keyword evidence="7" id="KW-0408">Iron</keyword>
<keyword evidence="11" id="KW-1185">Reference proteome</keyword>
<organism evidence="10 11">
    <name type="scientific">Coprothermobacter proteolyticus (strain ATCC 35245 / DSM 5265 / OCM 4 / BT)</name>
    <dbReference type="NCBI Taxonomy" id="309798"/>
    <lineage>
        <taxon>Bacteria</taxon>
        <taxon>Pseudomonadati</taxon>
        <taxon>Coprothermobacterota</taxon>
        <taxon>Coprothermobacteria</taxon>
        <taxon>Coprothermobacterales</taxon>
        <taxon>Coprothermobacteraceae</taxon>
        <taxon>Coprothermobacter</taxon>
    </lineage>
</organism>
<evidence type="ECO:0000256" key="7">
    <source>
        <dbReference type="ARBA" id="ARBA00023004"/>
    </source>
</evidence>
<dbReference type="Gene3D" id="3.20.20.140">
    <property type="entry name" value="Metal-dependent hydrolases"/>
    <property type="match status" value="1"/>
</dbReference>
<dbReference type="KEGG" id="cpo:COPRO5265_1035"/>
<evidence type="ECO:0000256" key="8">
    <source>
        <dbReference type="NCBIfam" id="TIGR01224"/>
    </source>
</evidence>
<gene>
    <name evidence="10" type="primary">hutI</name>
    <name evidence="10" type="ordered locus">COPRO5265_1035</name>
</gene>
<dbReference type="Gene3D" id="2.30.40.10">
    <property type="entry name" value="Urease, subunit C, domain 1"/>
    <property type="match status" value="1"/>
</dbReference>
<evidence type="ECO:0000313" key="10">
    <source>
        <dbReference type="EMBL" id="ACI17785.1"/>
    </source>
</evidence>
<name>B5Y9A6_COPPD</name>
<dbReference type="InterPro" id="IPR005920">
    <property type="entry name" value="HutI"/>
</dbReference>
<sequence length="422" mass="47187">MMNNNNNKTYKGIGSKKTVILGAHVVSPSAMELLPMEDMPLLDKRDQVIVIEEGVIKDIVPSSEAPFGEEWEVYDVRGAVVIPALTECHTHAIFAGDRAAEFHARIQGETYHDQQKKGGINATVSATRNASDEALLRNLEYWLRVFLRQGVTTLEVKSGYGLNHEQEIRLLRIISEVKQQQQALVEVAPTYLGAHAVPKDAKSRQDYIEEMVMKTMPVVRNENLADFVDVFVASVAYTVEEADFIYNAAHRLGFSLKAHLWELEHDNSWKLLEKYPFVSVDHLDFAQREDLEVVFAKGTVPVLLPLTAWHLSYDIRRTYDLIKDLKGYFAISTDFNPGTSFSPSPWQAITVGHIEFGLPIFELFFASTVYAAKALGLSDRGAILPGNKADLAVLSVPSLDWLGYLHGINPVDMVFKNGSPVQ</sequence>
<evidence type="ECO:0000256" key="3">
    <source>
        <dbReference type="ARBA" id="ARBA00022723"/>
    </source>
</evidence>
<reference evidence="11" key="1">
    <citation type="submission" date="2008-08" db="EMBL/GenBank/DDBJ databases">
        <title>The complete genome sequence of Coprothermobacter proteolyticus strain ATCC 5245 / DSM 5265 / BT.</title>
        <authorList>
            <person name="Dodson R.J."/>
            <person name="Durkin A.S."/>
            <person name="Wu M."/>
            <person name="Eisen J."/>
            <person name="Sutton G."/>
        </authorList>
    </citation>
    <scope>NUCLEOTIDE SEQUENCE [LARGE SCALE GENOMIC DNA]</scope>
    <source>
        <strain evidence="11">ATCC 35245 / DSM 5265 / OCM 4 / BT</strain>
    </source>
</reference>
<evidence type="ECO:0000256" key="2">
    <source>
        <dbReference type="ARBA" id="ARBA00012864"/>
    </source>
</evidence>
<dbReference type="HOGENOM" id="CLU_041647_0_1_9"/>
<keyword evidence="3" id="KW-0479">Metal-binding</keyword>
<evidence type="ECO:0000256" key="6">
    <source>
        <dbReference type="ARBA" id="ARBA00022833"/>
    </source>
</evidence>
<keyword evidence="5" id="KW-0369">Histidine metabolism</keyword>
<dbReference type="OrthoDB" id="9776455at2"/>
<dbReference type="InterPro" id="IPR011059">
    <property type="entry name" value="Metal-dep_hydrolase_composite"/>
</dbReference>
<dbReference type="PANTHER" id="PTHR42752">
    <property type="entry name" value="IMIDAZOLONEPROPIONASE"/>
    <property type="match status" value="1"/>
</dbReference>
<dbReference type="EC" id="3.5.2.7" evidence="2 8"/>
<protein>
    <recommendedName>
        <fullName evidence="2 8">Imidazolonepropionase</fullName>
        <ecNumber evidence="2 8">3.5.2.7</ecNumber>
    </recommendedName>
</protein>
<dbReference type="eggNOG" id="COG1228">
    <property type="taxonomic scope" value="Bacteria"/>
</dbReference>
<reference evidence="10 11" key="2">
    <citation type="journal article" date="2014" name="Genome Announc.">
        <title>Complete Genome Sequence of Coprothermobacter proteolyticus DSM 5265.</title>
        <authorList>
            <person name="Alexiev A."/>
            <person name="Coil D.A."/>
            <person name="Badger J.H."/>
            <person name="Enticknap J."/>
            <person name="Ward N."/>
            <person name="Robb F.T."/>
            <person name="Eisen J.A."/>
        </authorList>
    </citation>
    <scope>NUCLEOTIDE SEQUENCE [LARGE SCALE GENOMIC DNA]</scope>
    <source>
        <strain evidence="11">ATCC 35245 / DSM 5265 / OCM 4 / BT</strain>
    </source>
</reference>
<dbReference type="Pfam" id="PF01979">
    <property type="entry name" value="Amidohydro_1"/>
    <property type="match status" value="1"/>
</dbReference>